<proteinExistence type="predicted"/>
<protein>
    <recommendedName>
        <fullName evidence="7">GerMN domain-containing protein</fullName>
    </recommendedName>
</protein>
<feature type="region of interest" description="Disordered" evidence="1">
    <location>
        <begin position="35"/>
        <end position="55"/>
    </location>
</feature>
<dbReference type="InterPro" id="IPR018911">
    <property type="entry name" value="Gmad2_Ig-like_dom"/>
</dbReference>
<dbReference type="Pfam" id="PF10648">
    <property type="entry name" value="Gmad2"/>
    <property type="match status" value="1"/>
</dbReference>
<gene>
    <name evidence="5" type="ORF">PHY01_23670</name>
</gene>
<feature type="transmembrane region" description="Helical" evidence="2">
    <location>
        <begin position="12"/>
        <end position="30"/>
    </location>
</feature>
<dbReference type="Proteomes" id="UP000320338">
    <property type="component" value="Unassembled WGS sequence"/>
</dbReference>
<dbReference type="AlphaFoldDB" id="A0A4Y3WMT3"/>
<evidence type="ECO:0000256" key="1">
    <source>
        <dbReference type="SAM" id="MobiDB-lite"/>
    </source>
</evidence>
<evidence type="ECO:0000259" key="3">
    <source>
        <dbReference type="Pfam" id="PF10646"/>
    </source>
</evidence>
<feature type="domain" description="GerMN" evidence="3">
    <location>
        <begin position="71"/>
        <end position="171"/>
    </location>
</feature>
<dbReference type="Pfam" id="PF10646">
    <property type="entry name" value="Germane"/>
    <property type="match status" value="1"/>
</dbReference>
<evidence type="ECO:0000313" key="5">
    <source>
        <dbReference type="EMBL" id="GEC20084.1"/>
    </source>
</evidence>
<sequence length="372" mass="37388">MTAPHPARRILTVVAALVAVVAVVVVTLLLDGRSRPGAPAGPGAGPATTTPAPAGTTTVTVFFHHGEPDDPRRVVGVTRSVPETGAVATAALSQLLAGPTAPEREAGYFSPFDAETADALISVRVADRVARADFHDFRAAVPEGGAAFGGAALLAELDATLTQFPTVTSTVYSFDGDVAAFYEWMQLVPPPDDAADAVPVASRFLADVAGMQPLEGTFRSTGDDRGAVVFPGRGPDGRPLAGVGTVVTVQRGEPGWTATGAHTDTIAVDAPSAGQLLTPPLDVRGTAVAFEGTVTVRIVADADPGPGELGRGVVTGGGDGMRPFAGRIDFTAPGAATAGWVVFAEESAADGSVLRATVVPVGFGAAAQAPGA</sequence>
<evidence type="ECO:0000259" key="4">
    <source>
        <dbReference type="Pfam" id="PF10648"/>
    </source>
</evidence>
<keyword evidence="6" id="KW-1185">Reference proteome</keyword>
<dbReference type="OrthoDB" id="9255860at2"/>
<dbReference type="InterPro" id="IPR019606">
    <property type="entry name" value="GerMN"/>
</dbReference>
<evidence type="ECO:0008006" key="7">
    <source>
        <dbReference type="Google" id="ProtNLM"/>
    </source>
</evidence>
<accession>A0A4Y3WMT3</accession>
<keyword evidence="2" id="KW-0472">Membrane</keyword>
<dbReference type="EMBL" id="BJNG01000017">
    <property type="protein sequence ID" value="GEC20084.1"/>
    <property type="molecule type" value="Genomic_DNA"/>
</dbReference>
<dbReference type="RefSeq" id="WP_141278618.1">
    <property type="nucleotide sequence ID" value="NZ_BAAARZ010000019.1"/>
</dbReference>
<comment type="caution">
    <text evidence="5">The sequence shown here is derived from an EMBL/GenBank/DDBJ whole genome shotgun (WGS) entry which is preliminary data.</text>
</comment>
<feature type="domain" description="Bacterial spore germination immunoglobulin-like" evidence="4">
    <location>
        <begin position="266"/>
        <end position="352"/>
    </location>
</feature>
<reference evidence="5 6" key="1">
    <citation type="submission" date="2019-06" db="EMBL/GenBank/DDBJ databases">
        <title>Whole genome shotgun sequence of Pseudonocardia hydrocarbonoxydans NBRC 14498.</title>
        <authorList>
            <person name="Hosoyama A."/>
            <person name="Uohara A."/>
            <person name="Ohji S."/>
            <person name="Ichikawa N."/>
        </authorList>
    </citation>
    <scope>NUCLEOTIDE SEQUENCE [LARGE SCALE GENOMIC DNA]</scope>
    <source>
        <strain evidence="5 6">NBRC 14498</strain>
    </source>
</reference>
<evidence type="ECO:0000313" key="6">
    <source>
        <dbReference type="Proteomes" id="UP000320338"/>
    </source>
</evidence>
<feature type="compositionally biased region" description="Low complexity" evidence="1">
    <location>
        <begin position="45"/>
        <end position="55"/>
    </location>
</feature>
<keyword evidence="2" id="KW-1133">Transmembrane helix</keyword>
<name>A0A4Y3WMT3_9PSEU</name>
<organism evidence="5 6">
    <name type="scientific">Pseudonocardia hydrocarbonoxydans</name>
    <dbReference type="NCBI Taxonomy" id="76726"/>
    <lineage>
        <taxon>Bacteria</taxon>
        <taxon>Bacillati</taxon>
        <taxon>Actinomycetota</taxon>
        <taxon>Actinomycetes</taxon>
        <taxon>Pseudonocardiales</taxon>
        <taxon>Pseudonocardiaceae</taxon>
        <taxon>Pseudonocardia</taxon>
    </lineage>
</organism>
<evidence type="ECO:0000256" key="2">
    <source>
        <dbReference type="SAM" id="Phobius"/>
    </source>
</evidence>
<keyword evidence="2" id="KW-0812">Transmembrane</keyword>